<name>A0A3N4GA32_9LACT</name>
<keyword evidence="3" id="KW-0804">Transcription</keyword>
<dbReference type="EMBL" id="RKMG01000021">
    <property type="protein sequence ID" value="RPA59115.1"/>
    <property type="molecule type" value="Genomic_DNA"/>
</dbReference>
<dbReference type="InterPro" id="IPR001347">
    <property type="entry name" value="SIS_dom"/>
</dbReference>
<dbReference type="SUPFAM" id="SSF53697">
    <property type="entry name" value="SIS domain"/>
    <property type="match status" value="1"/>
</dbReference>
<accession>A0A3N4GA32</accession>
<proteinExistence type="predicted"/>
<dbReference type="AlphaFoldDB" id="A0A3N4GA32"/>
<dbReference type="SUPFAM" id="SSF46689">
    <property type="entry name" value="Homeodomain-like"/>
    <property type="match status" value="1"/>
</dbReference>
<dbReference type="GO" id="GO:0003677">
    <property type="term" value="F:DNA binding"/>
    <property type="evidence" value="ECO:0007669"/>
    <property type="project" value="UniProtKB-KW"/>
</dbReference>
<feature type="domain" description="SIS" evidence="5">
    <location>
        <begin position="123"/>
        <end position="264"/>
    </location>
</feature>
<evidence type="ECO:0000256" key="2">
    <source>
        <dbReference type="ARBA" id="ARBA00023125"/>
    </source>
</evidence>
<gene>
    <name evidence="6" type="ORF">EF384_06830</name>
</gene>
<dbReference type="InterPro" id="IPR046348">
    <property type="entry name" value="SIS_dom_sf"/>
</dbReference>
<dbReference type="PANTHER" id="PTHR30514:SF10">
    <property type="entry name" value="MURR_RPIR FAMILY TRANSCRIPTIONAL REGULATOR"/>
    <property type="match status" value="1"/>
</dbReference>
<dbReference type="GO" id="GO:0097367">
    <property type="term" value="F:carbohydrate derivative binding"/>
    <property type="evidence" value="ECO:0007669"/>
    <property type="project" value="InterPro"/>
</dbReference>
<evidence type="ECO:0000259" key="5">
    <source>
        <dbReference type="PROSITE" id="PS51464"/>
    </source>
</evidence>
<dbReference type="InterPro" id="IPR000281">
    <property type="entry name" value="HTH_RpiR"/>
</dbReference>
<dbReference type="InterPro" id="IPR009057">
    <property type="entry name" value="Homeodomain-like_sf"/>
</dbReference>
<keyword evidence="1" id="KW-0805">Transcription regulation</keyword>
<dbReference type="InterPro" id="IPR036388">
    <property type="entry name" value="WH-like_DNA-bd_sf"/>
</dbReference>
<dbReference type="CDD" id="cd05013">
    <property type="entry name" value="SIS_RpiR"/>
    <property type="match status" value="1"/>
</dbReference>
<dbReference type="GO" id="GO:1901135">
    <property type="term" value="P:carbohydrate derivative metabolic process"/>
    <property type="evidence" value="ECO:0007669"/>
    <property type="project" value="InterPro"/>
</dbReference>
<comment type="caution">
    <text evidence="6">The sequence shown here is derived from an EMBL/GenBank/DDBJ whole genome shotgun (WGS) entry which is preliminary data.</text>
</comment>
<reference evidence="6 7" key="1">
    <citation type="submission" date="2018-11" db="EMBL/GenBank/DDBJ databases">
        <title>Aerococcus sp. SJQ22, whole genome shotgun sequence.</title>
        <authorList>
            <person name="Sun L."/>
            <person name="Gao X."/>
            <person name="Chen W."/>
            <person name="Huang K."/>
        </authorList>
    </citation>
    <scope>NUCLEOTIDE SEQUENCE [LARGE SCALE GENOMIC DNA]</scope>
    <source>
        <strain evidence="6 7">SJQ22</strain>
    </source>
</reference>
<protein>
    <submittedName>
        <fullName evidence="6">MurR/RpiR family transcriptional regulator</fullName>
    </submittedName>
</protein>
<dbReference type="Proteomes" id="UP000273977">
    <property type="component" value="Unassembled WGS sequence"/>
</dbReference>
<dbReference type="RefSeq" id="WP_123780544.1">
    <property type="nucleotide sequence ID" value="NZ_RKMG01000021.1"/>
</dbReference>
<organism evidence="6 7">
    <name type="scientific">Aerococcus agrisoli</name>
    <dbReference type="NCBI Taxonomy" id="2487350"/>
    <lineage>
        <taxon>Bacteria</taxon>
        <taxon>Bacillati</taxon>
        <taxon>Bacillota</taxon>
        <taxon>Bacilli</taxon>
        <taxon>Lactobacillales</taxon>
        <taxon>Aerococcaceae</taxon>
        <taxon>Aerococcus</taxon>
    </lineage>
</organism>
<dbReference type="Gene3D" id="3.40.50.10490">
    <property type="entry name" value="Glucose-6-phosphate isomerase like protein, domain 1"/>
    <property type="match status" value="1"/>
</dbReference>
<dbReference type="InterPro" id="IPR035472">
    <property type="entry name" value="RpiR-like_SIS"/>
</dbReference>
<sequence>MAKNVLSTIKERLAHLPKAERKIADYVLAKPLDVIQMNAKDLANKAKTSPASVVRFCHSIGIGGFTELKLALSAQSNQWTEDHYTDILPDENLARIKEKLAVNTTIVLEETNETLSDEVVEAAVTQMMKSPMIYVYGIGASYLVAMDLRQKFTRIGKQVIVSQDQHELVAAMAIAETGSIYIGISYSGEKRDGIKMMEAAKKWGLKTISLTKASDNSLSRLADISLQTAETNEALLRSGATFSLLSQLYAVDVLFFHYMTKNYDGHVKNLELSRKATDVYDQFS</sequence>
<dbReference type="PROSITE" id="PS51071">
    <property type="entry name" value="HTH_RPIR"/>
    <property type="match status" value="1"/>
</dbReference>
<evidence type="ECO:0000313" key="7">
    <source>
        <dbReference type="Proteomes" id="UP000273977"/>
    </source>
</evidence>
<feature type="domain" description="HTH rpiR-type" evidence="4">
    <location>
        <begin position="3"/>
        <end position="79"/>
    </location>
</feature>
<evidence type="ECO:0000313" key="6">
    <source>
        <dbReference type="EMBL" id="RPA59115.1"/>
    </source>
</evidence>
<dbReference type="Pfam" id="PF01380">
    <property type="entry name" value="SIS"/>
    <property type="match status" value="1"/>
</dbReference>
<keyword evidence="7" id="KW-1185">Reference proteome</keyword>
<dbReference type="Gene3D" id="1.10.10.10">
    <property type="entry name" value="Winged helix-like DNA-binding domain superfamily/Winged helix DNA-binding domain"/>
    <property type="match status" value="1"/>
</dbReference>
<dbReference type="PROSITE" id="PS51464">
    <property type="entry name" value="SIS"/>
    <property type="match status" value="1"/>
</dbReference>
<evidence type="ECO:0000256" key="1">
    <source>
        <dbReference type="ARBA" id="ARBA00023015"/>
    </source>
</evidence>
<dbReference type="Pfam" id="PF01418">
    <property type="entry name" value="HTH_6"/>
    <property type="match status" value="1"/>
</dbReference>
<dbReference type="InterPro" id="IPR047640">
    <property type="entry name" value="RpiR-like"/>
</dbReference>
<evidence type="ECO:0000256" key="3">
    <source>
        <dbReference type="ARBA" id="ARBA00023163"/>
    </source>
</evidence>
<dbReference type="OrthoDB" id="370421at2"/>
<dbReference type="PANTHER" id="PTHR30514">
    <property type="entry name" value="GLUCOKINASE"/>
    <property type="match status" value="1"/>
</dbReference>
<dbReference type="GO" id="GO:0003700">
    <property type="term" value="F:DNA-binding transcription factor activity"/>
    <property type="evidence" value="ECO:0007669"/>
    <property type="project" value="InterPro"/>
</dbReference>
<evidence type="ECO:0000259" key="4">
    <source>
        <dbReference type="PROSITE" id="PS51071"/>
    </source>
</evidence>
<keyword evidence="2" id="KW-0238">DNA-binding</keyword>